<organism evidence="9 10">
    <name type="scientific">Synechococcus phage S-CAM9</name>
    <dbReference type="NCBI Taxonomy" id="1883369"/>
    <lineage>
        <taxon>Viruses</taxon>
        <taxon>Duplodnaviria</taxon>
        <taxon>Heunggongvirae</taxon>
        <taxon>Uroviricota</taxon>
        <taxon>Caudoviricetes</taxon>
        <taxon>Pantevenvirales</taxon>
        <taxon>Kyanoviridae</taxon>
        <taxon>Kanaloavirus</taxon>
        <taxon>Kanaloavirus scam9</taxon>
    </lineage>
</organism>
<keyword evidence="5" id="KW-0408">Iron</keyword>
<dbReference type="EMBL" id="KU686205">
    <property type="protein sequence ID" value="AOV60589.1"/>
    <property type="molecule type" value="Genomic_DNA"/>
</dbReference>
<keyword evidence="2" id="KW-0479">Metal-binding</keyword>
<dbReference type="PANTHER" id="PTHR10869:SF246">
    <property type="entry name" value="TRANSMEMBRANE PROLYL 4-HYDROXYLASE"/>
    <property type="match status" value="1"/>
</dbReference>
<accession>A0A1D8KQ73</accession>
<dbReference type="Gene3D" id="2.60.120.620">
    <property type="entry name" value="q2cbj1_9rhob like domain"/>
    <property type="match status" value="1"/>
</dbReference>
<evidence type="ECO:0000313" key="11">
    <source>
        <dbReference type="Proteomes" id="UP000240393"/>
    </source>
</evidence>
<dbReference type="GO" id="GO:0051213">
    <property type="term" value="F:dioxygenase activity"/>
    <property type="evidence" value="ECO:0007669"/>
    <property type="project" value="UniProtKB-KW"/>
</dbReference>
<dbReference type="EMBL" id="KU686206">
    <property type="protein sequence ID" value="AOV60818.1"/>
    <property type="molecule type" value="Genomic_DNA"/>
</dbReference>
<proteinExistence type="predicted"/>
<sequence>MKSENFIGIYPDILSKDECQFLINSIDSAIKKPDSSPFVTAANITNPLIRKDYGFLLEDDNLQESKIIRIALSKATEQYSNTYFPIWSAYASSNNIKLQKTPPRGGFHHWHCESSDLQTSNRILVWTIYLNDVPDGEGETEFLWQGTKLKPKAGTCVIWPAAFTHVHRGNPVYSCDKYIATGWYTYDERQETMYV</sequence>
<reference evidence="10 11" key="1">
    <citation type="journal article" date="2016" name="Virology">
        <title>The genomic content and context of auxiliary metabolic genes in marine cyanomyoviruses.</title>
        <authorList>
            <person name="Crummett L.T."/>
            <person name="Puxty R.J."/>
            <person name="Weihe C."/>
            <person name="Marston M.F."/>
            <person name="Martiny J.B."/>
        </authorList>
    </citation>
    <scope>NUCLEOTIDE SEQUENCE [LARGE SCALE GENOMIC DNA]</scope>
    <source>
        <strain evidence="7">0808SB05</strain>
        <strain evidence="8">0908SB82</strain>
        <strain evidence="9">1109NB16</strain>
    </source>
</reference>
<evidence type="ECO:0000313" key="10">
    <source>
        <dbReference type="Proteomes" id="UP000202784"/>
    </source>
</evidence>
<feature type="domain" description="Prolyl 4-hydroxylase alpha subunit" evidence="6">
    <location>
        <begin position="5"/>
        <end position="185"/>
    </location>
</feature>
<evidence type="ECO:0000313" key="7">
    <source>
        <dbReference type="EMBL" id="AOV60361.1"/>
    </source>
</evidence>
<dbReference type="RefSeq" id="YP_009322650.1">
    <property type="nucleotide sequence ID" value="NC_031922.1"/>
</dbReference>
<dbReference type="Proteomes" id="UP000241903">
    <property type="component" value="Segment"/>
</dbReference>
<dbReference type="InterPro" id="IPR006620">
    <property type="entry name" value="Pro_4_hyd_alph"/>
</dbReference>
<dbReference type="Proteomes" id="UP000202784">
    <property type="component" value="Segment"/>
</dbReference>
<evidence type="ECO:0000313" key="8">
    <source>
        <dbReference type="EMBL" id="AOV60589.1"/>
    </source>
</evidence>
<dbReference type="GO" id="GO:0031418">
    <property type="term" value="F:L-ascorbic acid binding"/>
    <property type="evidence" value="ECO:0007669"/>
    <property type="project" value="InterPro"/>
</dbReference>
<evidence type="ECO:0000259" key="6">
    <source>
        <dbReference type="SMART" id="SM00702"/>
    </source>
</evidence>
<dbReference type="SMART" id="SM00702">
    <property type="entry name" value="P4Hc"/>
    <property type="match status" value="1"/>
</dbReference>
<dbReference type="GO" id="GO:0005506">
    <property type="term" value="F:iron ion binding"/>
    <property type="evidence" value="ECO:0007669"/>
    <property type="project" value="InterPro"/>
</dbReference>
<gene>
    <name evidence="9" type="ORF">N161109_215</name>
    <name evidence="7" type="ORF">S050808_214</name>
    <name evidence="8" type="ORF">S820908_214</name>
</gene>
<dbReference type="InterPro" id="IPR045054">
    <property type="entry name" value="P4HA-like"/>
</dbReference>
<dbReference type="Pfam" id="PF13640">
    <property type="entry name" value="2OG-FeII_Oxy_3"/>
    <property type="match status" value="1"/>
</dbReference>
<dbReference type="Proteomes" id="UP000240393">
    <property type="component" value="Segment"/>
</dbReference>
<keyword evidence="4" id="KW-0560">Oxidoreductase</keyword>
<evidence type="ECO:0000256" key="1">
    <source>
        <dbReference type="ARBA" id="ARBA00001961"/>
    </source>
</evidence>
<dbReference type="KEGG" id="vg:30307800"/>
<dbReference type="GO" id="GO:0016705">
    <property type="term" value="F:oxidoreductase activity, acting on paired donors, with incorporation or reduction of molecular oxygen"/>
    <property type="evidence" value="ECO:0007669"/>
    <property type="project" value="InterPro"/>
</dbReference>
<evidence type="ECO:0000256" key="5">
    <source>
        <dbReference type="ARBA" id="ARBA00023004"/>
    </source>
</evidence>
<name>A0A1D8KQ73_9CAUD</name>
<evidence type="ECO:0000256" key="2">
    <source>
        <dbReference type="ARBA" id="ARBA00022723"/>
    </source>
</evidence>
<dbReference type="EMBL" id="KU686204">
    <property type="protein sequence ID" value="AOV60361.1"/>
    <property type="molecule type" value="Genomic_DNA"/>
</dbReference>
<evidence type="ECO:0000256" key="3">
    <source>
        <dbReference type="ARBA" id="ARBA00022964"/>
    </source>
</evidence>
<dbReference type="PANTHER" id="PTHR10869">
    <property type="entry name" value="PROLYL 4-HYDROXYLASE ALPHA SUBUNIT"/>
    <property type="match status" value="1"/>
</dbReference>
<dbReference type="InterPro" id="IPR044862">
    <property type="entry name" value="Pro_4_hyd_alph_FE2OG_OXY"/>
</dbReference>
<comment type="cofactor">
    <cofactor evidence="1">
        <name>L-ascorbate</name>
        <dbReference type="ChEBI" id="CHEBI:38290"/>
    </cofactor>
</comment>
<keyword evidence="3" id="KW-0223">Dioxygenase</keyword>
<dbReference type="GeneID" id="30307800"/>
<dbReference type="SUPFAM" id="SSF51197">
    <property type="entry name" value="Clavaminate synthase-like"/>
    <property type="match status" value="1"/>
</dbReference>
<evidence type="ECO:0000256" key="4">
    <source>
        <dbReference type="ARBA" id="ARBA00023002"/>
    </source>
</evidence>
<dbReference type="OrthoDB" id="11494at10239"/>
<protein>
    <submittedName>
        <fullName evidence="9">2OG-Fe(II) oxygenase</fullName>
    </submittedName>
</protein>
<keyword evidence="10" id="KW-1185">Reference proteome</keyword>
<evidence type="ECO:0000313" key="9">
    <source>
        <dbReference type="EMBL" id="AOV60818.1"/>
    </source>
</evidence>